<evidence type="ECO:0000313" key="1">
    <source>
        <dbReference type="EnsemblMetazoa" id="AALB014918-PA"/>
    </source>
</evidence>
<protein>
    <recommendedName>
        <fullName evidence="3">ZAD domain-containing protein</fullName>
    </recommendedName>
</protein>
<proteinExistence type="predicted"/>
<reference evidence="1" key="2">
    <citation type="submission" date="2022-08" db="UniProtKB">
        <authorList>
            <consortium name="EnsemblMetazoa"/>
        </authorList>
    </citation>
    <scope>IDENTIFICATION</scope>
    <source>
        <strain evidence="1">STECLA/ALBI9_A</strain>
    </source>
</reference>
<evidence type="ECO:0000313" key="2">
    <source>
        <dbReference type="Proteomes" id="UP000069272"/>
    </source>
</evidence>
<sequence>QDILETTGISILETETACLAICTKCSQHIDLAVDFRRSCLNGNILFMQLFGHIIDKLRSSDIAEENLEDVAFA</sequence>
<accession>A0A182FZA1</accession>
<dbReference type="VEuPathDB" id="VectorBase:AALB20_031334"/>
<evidence type="ECO:0008006" key="3">
    <source>
        <dbReference type="Google" id="ProtNLM"/>
    </source>
</evidence>
<reference evidence="1 2" key="1">
    <citation type="journal article" date="2017" name="G3 (Bethesda)">
        <title>The Physical Genome Mapping of Anopheles albimanus Corrected Scaffold Misassemblies and Identified Interarm Rearrangements in Genus Anopheles.</title>
        <authorList>
            <person name="Artemov G.N."/>
            <person name="Peery A.N."/>
            <person name="Jiang X."/>
            <person name="Tu Z."/>
            <person name="Stegniy V.N."/>
            <person name="Sharakhova M.V."/>
            <person name="Sharakhov I.V."/>
        </authorList>
    </citation>
    <scope>NUCLEOTIDE SEQUENCE [LARGE SCALE GENOMIC DNA]</scope>
    <source>
        <strain evidence="1 2">ALBI9_A</strain>
    </source>
</reference>
<dbReference type="Proteomes" id="UP000069272">
    <property type="component" value="Chromosome 3R"/>
</dbReference>
<name>A0A182FZA1_ANOAL</name>
<keyword evidence="2" id="KW-1185">Reference proteome</keyword>
<dbReference type="EnsemblMetazoa" id="AALB014918-RA">
    <property type="protein sequence ID" value="AALB014918-PA"/>
    <property type="gene ID" value="AALB014918"/>
</dbReference>
<dbReference type="VEuPathDB" id="VectorBase:AALB014918"/>
<dbReference type="AlphaFoldDB" id="A0A182FZA1"/>
<organism evidence="1 2">
    <name type="scientific">Anopheles albimanus</name>
    <name type="common">New world malaria mosquito</name>
    <dbReference type="NCBI Taxonomy" id="7167"/>
    <lineage>
        <taxon>Eukaryota</taxon>
        <taxon>Metazoa</taxon>
        <taxon>Ecdysozoa</taxon>
        <taxon>Arthropoda</taxon>
        <taxon>Hexapoda</taxon>
        <taxon>Insecta</taxon>
        <taxon>Pterygota</taxon>
        <taxon>Neoptera</taxon>
        <taxon>Endopterygota</taxon>
        <taxon>Diptera</taxon>
        <taxon>Nematocera</taxon>
        <taxon>Culicoidea</taxon>
        <taxon>Culicidae</taxon>
        <taxon>Anophelinae</taxon>
        <taxon>Anopheles</taxon>
    </lineage>
</organism>